<dbReference type="Proteomes" id="UP001519460">
    <property type="component" value="Unassembled WGS sequence"/>
</dbReference>
<evidence type="ECO:0000256" key="1">
    <source>
        <dbReference type="SAM" id="MobiDB-lite"/>
    </source>
</evidence>
<dbReference type="EMBL" id="JACVVK020000072">
    <property type="protein sequence ID" value="KAK7495781.1"/>
    <property type="molecule type" value="Genomic_DNA"/>
</dbReference>
<dbReference type="Gene3D" id="2.170.140.10">
    <property type="entry name" value="Chitin binding domain"/>
    <property type="match status" value="2"/>
</dbReference>
<dbReference type="PANTHER" id="PTHR24020:SF20">
    <property type="entry name" value="PH DOMAIN-CONTAINING PROTEIN"/>
    <property type="match status" value="1"/>
</dbReference>
<dbReference type="InterPro" id="IPR002035">
    <property type="entry name" value="VWF_A"/>
</dbReference>
<feature type="chain" id="PRO_5044778643" evidence="2">
    <location>
        <begin position="22"/>
        <end position="734"/>
    </location>
</feature>
<keyword evidence="2" id="KW-0732">Signal</keyword>
<feature type="signal peptide" evidence="2">
    <location>
        <begin position="1"/>
        <end position="21"/>
    </location>
</feature>
<dbReference type="SMART" id="SM00327">
    <property type="entry name" value="VWA"/>
    <property type="match status" value="1"/>
</dbReference>
<dbReference type="SUPFAM" id="SSF53300">
    <property type="entry name" value="vWA-like"/>
    <property type="match status" value="1"/>
</dbReference>
<dbReference type="PANTHER" id="PTHR24020">
    <property type="entry name" value="COLLAGEN ALPHA"/>
    <property type="match status" value="1"/>
</dbReference>
<dbReference type="SUPFAM" id="SSF57625">
    <property type="entry name" value="Invertebrate chitin-binding proteins"/>
    <property type="match status" value="3"/>
</dbReference>
<feature type="compositionally biased region" description="Gly residues" evidence="1">
    <location>
        <begin position="575"/>
        <end position="605"/>
    </location>
</feature>
<feature type="domain" description="Chitin-binding type-2" evidence="4">
    <location>
        <begin position="677"/>
        <end position="734"/>
    </location>
</feature>
<evidence type="ECO:0000259" key="3">
    <source>
        <dbReference type="PROSITE" id="PS50234"/>
    </source>
</evidence>
<dbReference type="PROSITE" id="PS50940">
    <property type="entry name" value="CHIT_BIND_II"/>
    <property type="match status" value="2"/>
</dbReference>
<protein>
    <submittedName>
        <fullName evidence="5">Uncharacterized protein</fullName>
    </submittedName>
</protein>
<dbReference type="InterPro" id="IPR002557">
    <property type="entry name" value="Chitin-bd_dom"/>
</dbReference>
<proteinExistence type="predicted"/>
<dbReference type="PROSITE" id="PS50234">
    <property type="entry name" value="VWFA"/>
    <property type="match status" value="1"/>
</dbReference>
<evidence type="ECO:0000259" key="4">
    <source>
        <dbReference type="PROSITE" id="PS50940"/>
    </source>
</evidence>
<dbReference type="InterPro" id="IPR036465">
    <property type="entry name" value="vWFA_dom_sf"/>
</dbReference>
<reference evidence="5 6" key="1">
    <citation type="journal article" date="2023" name="Sci. Data">
        <title>Genome assembly of the Korean intertidal mud-creeper Batillaria attramentaria.</title>
        <authorList>
            <person name="Patra A.K."/>
            <person name="Ho P.T."/>
            <person name="Jun S."/>
            <person name="Lee S.J."/>
            <person name="Kim Y."/>
            <person name="Won Y.J."/>
        </authorList>
    </citation>
    <scope>NUCLEOTIDE SEQUENCE [LARGE SCALE GENOMIC DNA]</scope>
    <source>
        <strain evidence="5">Wonlab-2016</strain>
    </source>
</reference>
<accession>A0ABD0L900</accession>
<feature type="domain" description="VWFA" evidence="3">
    <location>
        <begin position="187"/>
        <end position="363"/>
    </location>
</feature>
<keyword evidence="6" id="KW-1185">Reference proteome</keyword>
<dbReference type="AlphaFoldDB" id="A0ABD0L900"/>
<gene>
    <name evidence="5" type="ORF">BaRGS_00013001</name>
</gene>
<name>A0ABD0L900_9CAEN</name>
<dbReference type="Gene3D" id="3.40.50.410">
    <property type="entry name" value="von Willebrand factor, type A domain"/>
    <property type="match status" value="1"/>
</dbReference>
<evidence type="ECO:0000313" key="5">
    <source>
        <dbReference type="EMBL" id="KAK7495781.1"/>
    </source>
</evidence>
<dbReference type="PRINTS" id="PR00453">
    <property type="entry name" value="VWFADOMAIN"/>
</dbReference>
<comment type="caution">
    <text evidence="5">The sequence shown here is derived from an EMBL/GenBank/DDBJ whole genome shotgun (WGS) entry which is preliminary data.</text>
</comment>
<feature type="domain" description="Chitin-binding type-2" evidence="4">
    <location>
        <begin position="516"/>
        <end position="567"/>
    </location>
</feature>
<dbReference type="SMART" id="SM00494">
    <property type="entry name" value="ChtBD2"/>
    <property type="match status" value="3"/>
</dbReference>
<dbReference type="InterPro" id="IPR036508">
    <property type="entry name" value="Chitin-bd_dom_sf"/>
</dbReference>
<feature type="region of interest" description="Disordered" evidence="1">
    <location>
        <begin position="575"/>
        <end position="609"/>
    </location>
</feature>
<dbReference type="Pfam" id="PF00092">
    <property type="entry name" value="VWA"/>
    <property type="match status" value="1"/>
</dbReference>
<organism evidence="5 6">
    <name type="scientific">Batillaria attramentaria</name>
    <dbReference type="NCBI Taxonomy" id="370345"/>
    <lineage>
        <taxon>Eukaryota</taxon>
        <taxon>Metazoa</taxon>
        <taxon>Spiralia</taxon>
        <taxon>Lophotrochozoa</taxon>
        <taxon>Mollusca</taxon>
        <taxon>Gastropoda</taxon>
        <taxon>Caenogastropoda</taxon>
        <taxon>Sorbeoconcha</taxon>
        <taxon>Cerithioidea</taxon>
        <taxon>Batillariidae</taxon>
        <taxon>Batillaria</taxon>
    </lineage>
</organism>
<dbReference type="CDD" id="cd01450">
    <property type="entry name" value="vWFA_subfamily_ECM"/>
    <property type="match status" value="1"/>
</dbReference>
<evidence type="ECO:0000313" key="6">
    <source>
        <dbReference type="Proteomes" id="UP001519460"/>
    </source>
</evidence>
<dbReference type="Pfam" id="PF01607">
    <property type="entry name" value="CBM_14"/>
    <property type="match status" value="1"/>
</dbReference>
<sequence>MKTPLFLVAAMAAMMVTSSNGKGVDNTVEEGARGAAVVDAVVDRIRSRCIFSDDRLFLRRAAYVTSRDGANTATYQQGYNGGIWQIDETMFDATRHCDASLISSACSKINTEFSIFWPSVTWSDLRKPLYSGLAAALYTLIQLNGKDMPGDITEQAKVWATMYGGQAETFTNGTSQLSAIYCQDEMDLAFILDSSGSVSRSDFLLMLRFAADIVDVMDVSNDVVRVADIVYASSVRVEFDFNDYTSKDDLRKRILATYYLGGGTATSLGLNKASEILFSTSSSVGARSDAKKVAVLVTDGRSNSFSQTVAASTALKKRGATVFAIGVGNYNLKELQDVASDPICSRVFTLPHFSVIQSILTEIQTSACEASIVVTPDKPATGEIPPGGGSSNTESTEANVTCGILDIYVSTTDPKPGPAVYENKYQATDGSPAFLTVTDTLPKGTPVYITVVGTRLPESVAQLKNCTDYDWTVGVVPKRNVTVTCAENGVPRPCTKDDVIKEGLCDAEEEVEKPFDNPCTEESLANGIMRHPYPYDSTKFLQCDMRGNVYVTSCPKGVVFNTETLECGFTAPGGGGGSGGSGSGSGCGGSGSGSGDSGGSGGSSGGSSNVPPLPGGYANPCTAQALQSGDYYHAYTLDKTKFIKCDGWGRAFLVSCAPNTEWSQITQSCIHSAATTTPTCTSAGEYHANPCDHTTYFVCDADLNQLKMPCPLGLYYNPSRKACDFFDTPPATTC</sequence>
<evidence type="ECO:0000256" key="2">
    <source>
        <dbReference type="SAM" id="SignalP"/>
    </source>
</evidence>
<dbReference type="InterPro" id="IPR050525">
    <property type="entry name" value="ECM_Assembly_Org"/>
</dbReference>